<evidence type="ECO:0000313" key="2">
    <source>
        <dbReference type="Proteomes" id="UP000011713"/>
    </source>
</evidence>
<sequence length="68" mass="7493">MADEAEHAAGAWVIFTGVLCDETTDVGNECRSNDLRSDERVQHTSKKLRRLLSSSFCCGQLEHNVIAA</sequence>
<name>M4BJL7_HYAAE</name>
<organism evidence="1 2">
    <name type="scientific">Hyaloperonospora arabidopsidis (strain Emoy2)</name>
    <name type="common">Downy mildew agent</name>
    <name type="synonym">Peronospora arabidopsidis</name>
    <dbReference type="NCBI Taxonomy" id="559515"/>
    <lineage>
        <taxon>Eukaryota</taxon>
        <taxon>Sar</taxon>
        <taxon>Stramenopiles</taxon>
        <taxon>Oomycota</taxon>
        <taxon>Peronosporomycetes</taxon>
        <taxon>Peronosporales</taxon>
        <taxon>Peronosporaceae</taxon>
        <taxon>Hyaloperonospora</taxon>
    </lineage>
</organism>
<accession>M4BJL7</accession>
<dbReference type="EnsemblProtists" id="HpaT806596">
    <property type="protein sequence ID" value="HpaP806596"/>
    <property type="gene ID" value="HpaG806596"/>
</dbReference>
<dbReference type="InParanoid" id="M4BJL7"/>
<dbReference type="HOGENOM" id="CLU_2799433_0_0_1"/>
<evidence type="ECO:0000313" key="1">
    <source>
        <dbReference type="EnsemblProtists" id="HpaP806596"/>
    </source>
</evidence>
<dbReference type="AlphaFoldDB" id="M4BJL7"/>
<keyword evidence="2" id="KW-1185">Reference proteome</keyword>
<protein>
    <submittedName>
        <fullName evidence="1">Uncharacterized protein</fullName>
    </submittedName>
</protein>
<reference evidence="2" key="1">
    <citation type="journal article" date="2010" name="Science">
        <title>Signatures of adaptation to obligate biotrophy in the Hyaloperonospora arabidopsidis genome.</title>
        <authorList>
            <person name="Baxter L."/>
            <person name="Tripathy S."/>
            <person name="Ishaque N."/>
            <person name="Boot N."/>
            <person name="Cabral A."/>
            <person name="Kemen E."/>
            <person name="Thines M."/>
            <person name="Ah-Fong A."/>
            <person name="Anderson R."/>
            <person name="Badejoko W."/>
            <person name="Bittner-Eddy P."/>
            <person name="Boore J.L."/>
            <person name="Chibucos M.C."/>
            <person name="Coates M."/>
            <person name="Dehal P."/>
            <person name="Delehaunty K."/>
            <person name="Dong S."/>
            <person name="Downton P."/>
            <person name="Dumas B."/>
            <person name="Fabro G."/>
            <person name="Fronick C."/>
            <person name="Fuerstenberg S.I."/>
            <person name="Fulton L."/>
            <person name="Gaulin E."/>
            <person name="Govers F."/>
            <person name="Hughes L."/>
            <person name="Humphray S."/>
            <person name="Jiang R.H."/>
            <person name="Judelson H."/>
            <person name="Kamoun S."/>
            <person name="Kyung K."/>
            <person name="Meijer H."/>
            <person name="Minx P."/>
            <person name="Morris P."/>
            <person name="Nelson J."/>
            <person name="Phuntumart V."/>
            <person name="Qutob D."/>
            <person name="Rehmany A."/>
            <person name="Rougon-Cardoso A."/>
            <person name="Ryden P."/>
            <person name="Torto-Alalibo T."/>
            <person name="Studholme D."/>
            <person name="Wang Y."/>
            <person name="Win J."/>
            <person name="Wood J."/>
            <person name="Clifton S.W."/>
            <person name="Rogers J."/>
            <person name="Van den Ackerveken G."/>
            <person name="Jones J.D."/>
            <person name="McDowell J.M."/>
            <person name="Beynon J."/>
            <person name="Tyler B.M."/>
        </authorList>
    </citation>
    <scope>NUCLEOTIDE SEQUENCE [LARGE SCALE GENOMIC DNA]</scope>
    <source>
        <strain evidence="2">Emoy2</strain>
    </source>
</reference>
<proteinExistence type="predicted"/>
<reference evidence="1" key="2">
    <citation type="submission" date="2015-06" db="UniProtKB">
        <authorList>
            <consortium name="EnsemblProtists"/>
        </authorList>
    </citation>
    <scope>IDENTIFICATION</scope>
    <source>
        <strain evidence="1">Emoy2</strain>
    </source>
</reference>
<dbReference type="VEuPathDB" id="FungiDB:HpaG806596"/>
<dbReference type="Proteomes" id="UP000011713">
    <property type="component" value="Unassembled WGS sequence"/>
</dbReference>
<dbReference type="EMBL" id="JH598326">
    <property type="status" value="NOT_ANNOTATED_CDS"/>
    <property type="molecule type" value="Genomic_DNA"/>
</dbReference>